<evidence type="ECO:0000313" key="5">
    <source>
        <dbReference type="EMBL" id="CAB4717505.1"/>
    </source>
</evidence>
<reference evidence="6" key="1">
    <citation type="submission" date="2020-05" db="EMBL/GenBank/DDBJ databases">
        <authorList>
            <person name="Chiriac C."/>
            <person name="Salcher M."/>
            <person name="Ghai R."/>
            <person name="Kavagutti S V."/>
        </authorList>
    </citation>
    <scope>NUCLEOTIDE SEQUENCE</scope>
</reference>
<dbReference type="CDD" id="cd01949">
    <property type="entry name" value="GGDEF"/>
    <property type="match status" value="1"/>
</dbReference>
<dbReference type="Pfam" id="PF00563">
    <property type="entry name" value="EAL"/>
    <property type="match status" value="1"/>
</dbReference>
<evidence type="ECO:0000259" key="3">
    <source>
        <dbReference type="PROSITE" id="PS50887"/>
    </source>
</evidence>
<dbReference type="PROSITE" id="PS50112">
    <property type="entry name" value="PAS"/>
    <property type="match status" value="2"/>
</dbReference>
<dbReference type="InterPro" id="IPR001633">
    <property type="entry name" value="EAL_dom"/>
</dbReference>
<dbReference type="InterPro" id="IPR043128">
    <property type="entry name" value="Rev_trsase/Diguanyl_cyclase"/>
</dbReference>
<evidence type="ECO:0000313" key="7">
    <source>
        <dbReference type="EMBL" id="CAB4932107.1"/>
    </source>
</evidence>
<feature type="domain" description="PAS" evidence="1">
    <location>
        <begin position="116"/>
        <end position="187"/>
    </location>
</feature>
<dbReference type="InterPro" id="IPR035919">
    <property type="entry name" value="EAL_sf"/>
</dbReference>
<dbReference type="Pfam" id="PF00990">
    <property type="entry name" value="GGDEF"/>
    <property type="match status" value="1"/>
</dbReference>
<dbReference type="SMART" id="SM00091">
    <property type="entry name" value="PAS"/>
    <property type="match status" value="2"/>
</dbReference>
<dbReference type="InterPro" id="IPR013655">
    <property type="entry name" value="PAS_fold_3"/>
</dbReference>
<dbReference type="EMBL" id="CAEZYF010000005">
    <property type="protein sequence ID" value="CAB4717505.1"/>
    <property type="molecule type" value="Genomic_DNA"/>
</dbReference>
<accession>A0A6J6YLP8</accession>
<dbReference type="InterPro" id="IPR029787">
    <property type="entry name" value="Nucleotide_cyclase"/>
</dbReference>
<name>A0A6J6YLP8_9ZZZZ</name>
<dbReference type="AlphaFoldDB" id="A0A6J6YLP8"/>
<dbReference type="CDD" id="cd00130">
    <property type="entry name" value="PAS"/>
    <property type="match status" value="2"/>
</dbReference>
<evidence type="ECO:0000259" key="2">
    <source>
        <dbReference type="PROSITE" id="PS50883"/>
    </source>
</evidence>
<dbReference type="CDD" id="cd01948">
    <property type="entry name" value="EAL"/>
    <property type="match status" value="1"/>
</dbReference>
<dbReference type="InterPro" id="IPR052155">
    <property type="entry name" value="Biofilm_reg_signaling"/>
</dbReference>
<dbReference type="EMBL" id="CAESGF010000007">
    <property type="protein sequence ID" value="CAB4363685.1"/>
    <property type="molecule type" value="Genomic_DNA"/>
</dbReference>
<dbReference type="SUPFAM" id="SSF141868">
    <property type="entry name" value="EAL domain-like"/>
    <property type="match status" value="1"/>
</dbReference>
<dbReference type="SUPFAM" id="SSF55073">
    <property type="entry name" value="Nucleotide cyclase"/>
    <property type="match status" value="1"/>
</dbReference>
<feature type="domain" description="PAS" evidence="1">
    <location>
        <begin position="1"/>
        <end position="65"/>
    </location>
</feature>
<dbReference type="PROSITE" id="PS50883">
    <property type="entry name" value="EAL"/>
    <property type="match status" value="1"/>
</dbReference>
<evidence type="ECO:0000313" key="4">
    <source>
        <dbReference type="EMBL" id="CAB4363685.1"/>
    </source>
</evidence>
<dbReference type="SMART" id="SM00052">
    <property type="entry name" value="EAL"/>
    <property type="match status" value="1"/>
</dbReference>
<feature type="domain" description="GGDEF" evidence="3">
    <location>
        <begin position="274"/>
        <end position="410"/>
    </location>
</feature>
<evidence type="ECO:0000313" key="8">
    <source>
        <dbReference type="EMBL" id="CAB5006967.1"/>
    </source>
</evidence>
<sequence length="686" mass="74960">MVLRHSADAAMLLHPKDGVVYASPAMEHVMGVDPDEFLGMFAAEWVHPDDVAEMIEQRRLAVHLGHSGPIEIRGRHGDGTFHWFEAEWWHIVFDHTVLHLRDVSERRAAREADARQDARLRAVLRDSNEIVVIVDPDGRRLRYASGSTERLLGWVAADQVDAHWPDLVHPDDLHSVTMEIDRVLTTLGASFTAEVRIRHRNDSWLMLEVRATNLIDDPLIGGIIVHAHDITRSYQLQRELAQQALVDGPTGLPNRILLLDRIDVALQRSADPSDQVALLCVGLDRFTSIIDTWGHDLADAVVREVGARLLHLGGRSDTVAAVTADEFAICLERSPGPAELAAFAQRVLDAINEPLLLDGQDLRLTARIGIAVAGAVAGNESTPDELLRDASAALHLAKSSGVQRVAWSDTTLRAAVRDRLELTDALRHAIADEEMVLHYQPTYDTRSGAIIAAEALVRWQHPRRGLLPPDQFIPQAEVSGAIVELGGWVLHTACQQAVQLGFHTFDVPLVMWVNVSARQLAAAGFIQQVTEALAAAQLPSVCLGLEITETVLLEAEAGFEDRISQLRRLGCHIAIDDFGTGYASLTYLRRYEIDVLKIDRSFVAGLENGGHDVSIVAAVNGLGLALDLTVTAEGVETMEQLDLLTQIGCPTVSGYALCRPIPGEQLATVLGQTLADRCAIFAAAAR</sequence>
<dbReference type="Gene3D" id="3.30.70.270">
    <property type="match status" value="1"/>
</dbReference>
<dbReference type="Pfam" id="PF08447">
    <property type="entry name" value="PAS_3"/>
    <property type="match status" value="2"/>
</dbReference>
<dbReference type="PROSITE" id="PS50887">
    <property type="entry name" value="GGDEF"/>
    <property type="match status" value="1"/>
</dbReference>
<dbReference type="Gene3D" id="3.20.20.450">
    <property type="entry name" value="EAL domain"/>
    <property type="match status" value="1"/>
</dbReference>
<dbReference type="PANTHER" id="PTHR44757:SF2">
    <property type="entry name" value="BIOFILM ARCHITECTURE MAINTENANCE PROTEIN MBAA"/>
    <property type="match status" value="1"/>
</dbReference>
<dbReference type="NCBIfam" id="TIGR00229">
    <property type="entry name" value="sensory_box"/>
    <property type="match status" value="2"/>
</dbReference>
<dbReference type="PANTHER" id="PTHR44757">
    <property type="entry name" value="DIGUANYLATE CYCLASE DGCP"/>
    <property type="match status" value="1"/>
</dbReference>
<dbReference type="EMBL" id="CAFBMT010000007">
    <property type="protein sequence ID" value="CAB4932107.1"/>
    <property type="molecule type" value="Genomic_DNA"/>
</dbReference>
<dbReference type="SMART" id="SM00267">
    <property type="entry name" value="GGDEF"/>
    <property type="match status" value="1"/>
</dbReference>
<dbReference type="InterPro" id="IPR000160">
    <property type="entry name" value="GGDEF_dom"/>
</dbReference>
<organism evidence="6">
    <name type="scientific">freshwater metagenome</name>
    <dbReference type="NCBI Taxonomy" id="449393"/>
    <lineage>
        <taxon>unclassified sequences</taxon>
        <taxon>metagenomes</taxon>
        <taxon>ecological metagenomes</taxon>
    </lineage>
</organism>
<dbReference type="InterPro" id="IPR000014">
    <property type="entry name" value="PAS"/>
</dbReference>
<dbReference type="EMBL" id="CAFBOL010000093">
    <property type="protein sequence ID" value="CAB5006967.1"/>
    <property type="molecule type" value="Genomic_DNA"/>
</dbReference>
<dbReference type="InterPro" id="IPR035965">
    <property type="entry name" value="PAS-like_dom_sf"/>
</dbReference>
<gene>
    <name evidence="5" type="ORF">UFOPK2656_01071</name>
    <name evidence="6" type="ORF">UFOPK3099_00691</name>
    <name evidence="7" type="ORF">UFOPK3651_01553</name>
    <name evidence="8" type="ORF">UFOPK3931_02584</name>
    <name evidence="4" type="ORF">UFOPK4189_01460</name>
</gene>
<dbReference type="SUPFAM" id="SSF55785">
    <property type="entry name" value="PYP-like sensor domain (PAS domain)"/>
    <property type="match status" value="2"/>
</dbReference>
<feature type="domain" description="EAL" evidence="2">
    <location>
        <begin position="419"/>
        <end position="674"/>
    </location>
</feature>
<evidence type="ECO:0000313" key="6">
    <source>
        <dbReference type="EMBL" id="CAB4810312.1"/>
    </source>
</evidence>
<dbReference type="EMBL" id="CAFAAV010000037">
    <property type="protein sequence ID" value="CAB4810312.1"/>
    <property type="molecule type" value="Genomic_DNA"/>
</dbReference>
<dbReference type="NCBIfam" id="TIGR00254">
    <property type="entry name" value="GGDEF"/>
    <property type="match status" value="1"/>
</dbReference>
<evidence type="ECO:0000259" key="1">
    <source>
        <dbReference type="PROSITE" id="PS50112"/>
    </source>
</evidence>
<proteinExistence type="predicted"/>
<protein>
    <submittedName>
        <fullName evidence="6">Unannotated protein</fullName>
    </submittedName>
</protein>
<dbReference type="Gene3D" id="3.30.450.20">
    <property type="entry name" value="PAS domain"/>
    <property type="match status" value="2"/>
</dbReference>